<dbReference type="STRING" id="35608.A0A2U1QLE9"/>
<dbReference type="Gene3D" id="1.10.8.430">
    <property type="entry name" value="Helical domain of apoptotic protease-activating factors"/>
    <property type="match status" value="1"/>
</dbReference>
<dbReference type="InterPro" id="IPR032675">
    <property type="entry name" value="LRR_dom_sf"/>
</dbReference>
<dbReference type="GO" id="GO:0005524">
    <property type="term" value="F:ATP binding"/>
    <property type="evidence" value="ECO:0007669"/>
    <property type="project" value="UniProtKB-KW"/>
</dbReference>
<dbReference type="InterPro" id="IPR042197">
    <property type="entry name" value="Apaf_helical"/>
</dbReference>
<comment type="similarity">
    <text evidence="1">Belongs to the disease resistance NB-LRR family.</text>
</comment>
<keyword evidence="4" id="KW-0611">Plant defense</keyword>
<dbReference type="Pfam" id="PF00931">
    <property type="entry name" value="NB-ARC"/>
    <property type="match status" value="1"/>
</dbReference>
<dbReference type="PANTHER" id="PTHR33463:SF198">
    <property type="entry name" value="RPP4C3"/>
    <property type="match status" value="1"/>
</dbReference>
<dbReference type="GO" id="GO:0043531">
    <property type="term" value="F:ADP binding"/>
    <property type="evidence" value="ECO:0007669"/>
    <property type="project" value="InterPro"/>
</dbReference>
<dbReference type="Pfam" id="PF23247">
    <property type="entry name" value="LRR_RPS2"/>
    <property type="match status" value="1"/>
</dbReference>
<dbReference type="GO" id="GO:0006952">
    <property type="term" value="P:defense response"/>
    <property type="evidence" value="ECO:0007669"/>
    <property type="project" value="UniProtKB-KW"/>
</dbReference>
<accession>A0A2U1QLE9</accession>
<protein>
    <submittedName>
        <fullName evidence="7">NB-ARC domains-containing protein</fullName>
    </submittedName>
</protein>
<dbReference type="AlphaFoldDB" id="A0A2U1QLE9"/>
<dbReference type="Gene3D" id="3.40.50.300">
    <property type="entry name" value="P-loop containing nucleotide triphosphate hydrolases"/>
    <property type="match status" value="1"/>
</dbReference>
<dbReference type="SUPFAM" id="SSF52058">
    <property type="entry name" value="L domain-like"/>
    <property type="match status" value="1"/>
</dbReference>
<evidence type="ECO:0000259" key="6">
    <source>
        <dbReference type="SMART" id="SM00382"/>
    </source>
</evidence>
<evidence type="ECO:0000256" key="2">
    <source>
        <dbReference type="ARBA" id="ARBA00022614"/>
    </source>
</evidence>
<evidence type="ECO:0000256" key="1">
    <source>
        <dbReference type="ARBA" id="ARBA00008894"/>
    </source>
</evidence>
<evidence type="ECO:0000256" key="4">
    <source>
        <dbReference type="ARBA" id="ARBA00022821"/>
    </source>
</evidence>
<keyword evidence="8" id="KW-1185">Reference proteome</keyword>
<dbReference type="InterPro" id="IPR003593">
    <property type="entry name" value="AAA+_ATPase"/>
</dbReference>
<organism evidence="7 8">
    <name type="scientific">Artemisia annua</name>
    <name type="common">Sweet wormwood</name>
    <dbReference type="NCBI Taxonomy" id="35608"/>
    <lineage>
        <taxon>Eukaryota</taxon>
        <taxon>Viridiplantae</taxon>
        <taxon>Streptophyta</taxon>
        <taxon>Embryophyta</taxon>
        <taxon>Tracheophyta</taxon>
        <taxon>Spermatophyta</taxon>
        <taxon>Magnoliopsida</taxon>
        <taxon>eudicotyledons</taxon>
        <taxon>Gunneridae</taxon>
        <taxon>Pentapetalae</taxon>
        <taxon>asterids</taxon>
        <taxon>campanulids</taxon>
        <taxon>Asterales</taxon>
        <taxon>Asteraceae</taxon>
        <taxon>Asteroideae</taxon>
        <taxon>Anthemideae</taxon>
        <taxon>Artemisiinae</taxon>
        <taxon>Artemisia</taxon>
    </lineage>
</organism>
<evidence type="ECO:0000256" key="5">
    <source>
        <dbReference type="ARBA" id="ARBA00022840"/>
    </source>
</evidence>
<feature type="domain" description="AAA+ ATPase" evidence="6">
    <location>
        <begin position="178"/>
        <end position="312"/>
    </location>
</feature>
<dbReference type="SUPFAM" id="SSF52540">
    <property type="entry name" value="P-loop containing nucleoside triphosphate hydrolases"/>
    <property type="match status" value="1"/>
</dbReference>
<dbReference type="Proteomes" id="UP000245207">
    <property type="component" value="Unassembled WGS sequence"/>
</dbReference>
<gene>
    <name evidence="7" type="ORF">CTI12_AA011480</name>
</gene>
<proteinExistence type="inferred from homology"/>
<dbReference type="InterPro" id="IPR057135">
    <property type="entry name" value="At4g27190-like_LRR"/>
</dbReference>
<dbReference type="PRINTS" id="PR00364">
    <property type="entry name" value="DISEASERSIST"/>
</dbReference>
<reference evidence="7 8" key="1">
    <citation type="journal article" date="2018" name="Mol. Plant">
        <title>The genome of Artemisia annua provides insight into the evolution of Asteraceae family and artemisinin biosynthesis.</title>
        <authorList>
            <person name="Shen Q."/>
            <person name="Zhang L."/>
            <person name="Liao Z."/>
            <person name="Wang S."/>
            <person name="Yan T."/>
            <person name="Shi P."/>
            <person name="Liu M."/>
            <person name="Fu X."/>
            <person name="Pan Q."/>
            <person name="Wang Y."/>
            <person name="Lv Z."/>
            <person name="Lu X."/>
            <person name="Zhang F."/>
            <person name="Jiang W."/>
            <person name="Ma Y."/>
            <person name="Chen M."/>
            <person name="Hao X."/>
            <person name="Li L."/>
            <person name="Tang Y."/>
            <person name="Lv G."/>
            <person name="Zhou Y."/>
            <person name="Sun X."/>
            <person name="Brodelius P.E."/>
            <person name="Rose J.K.C."/>
            <person name="Tang K."/>
        </authorList>
    </citation>
    <scope>NUCLEOTIDE SEQUENCE [LARGE SCALE GENOMIC DNA]</scope>
    <source>
        <strain evidence="8">cv. Huhao1</strain>
        <tissue evidence="7">Leaf</tissue>
    </source>
</reference>
<evidence type="ECO:0000313" key="7">
    <source>
        <dbReference type="EMBL" id="PWA98818.1"/>
    </source>
</evidence>
<keyword evidence="5" id="KW-0067">ATP-binding</keyword>
<dbReference type="PANTHER" id="PTHR33463">
    <property type="entry name" value="NB-ARC DOMAIN-CONTAINING PROTEIN-RELATED"/>
    <property type="match status" value="1"/>
</dbReference>
<dbReference type="InterPro" id="IPR002182">
    <property type="entry name" value="NB-ARC"/>
</dbReference>
<comment type="caution">
    <text evidence="7">The sequence shown here is derived from an EMBL/GenBank/DDBJ whole genome shotgun (WGS) entry which is preliminary data.</text>
</comment>
<dbReference type="InterPro" id="IPR036388">
    <property type="entry name" value="WH-like_DNA-bd_sf"/>
</dbReference>
<name>A0A2U1QLE9_ARTAN</name>
<dbReference type="SMART" id="SM00382">
    <property type="entry name" value="AAA"/>
    <property type="match status" value="1"/>
</dbReference>
<dbReference type="OrthoDB" id="1579323at2759"/>
<dbReference type="InterPro" id="IPR050905">
    <property type="entry name" value="Plant_NBS-LRR"/>
</dbReference>
<evidence type="ECO:0000313" key="8">
    <source>
        <dbReference type="Proteomes" id="UP000245207"/>
    </source>
</evidence>
<keyword evidence="5" id="KW-0547">Nucleotide-binding</keyword>
<keyword evidence="3" id="KW-0677">Repeat</keyword>
<dbReference type="InterPro" id="IPR027417">
    <property type="entry name" value="P-loop_NTPase"/>
</dbReference>
<keyword evidence="2" id="KW-0433">Leucine-rich repeat</keyword>
<dbReference type="Gene3D" id="3.80.10.10">
    <property type="entry name" value="Ribonuclease Inhibitor"/>
    <property type="match status" value="2"/>
</dbReference>
<dbReference type="EMBL" id="PKPP01000047">
    <property type="protein sequence ID" value="PWA98818.1"/>
    <property type="molecule type" value="Genomic_DNA"/>
</dbReference>
<evidence type="ECO:0000256" key="3">
    <source>
        <dbReference type="ARBA" id="ARBA00022737"/>
    </source>
</evidence>
<sequence>MAQEVVATLVGNVVNSLFRKAKEEISYMSKCYENVENLKRENEKLTYMKGRVEQQIAAAKDKGDRLLDGVEEWVANAGTHISEAKEVIDGAEAIAMNKCFKLGMCINLGTLYHYGKKAANKAPSLLQHQKDGETFESCVSVPTPTPGVLDSYERHNIDDLDTHKLCIKKIMESIEDDSIQIIGIYGIGGVGKTTLAKEVAVTVKSVFADVEYITVSQTVDAKRIKEEVAAAAKRIKKGEKILVILDDVWGELKLDELGIPCGADYKNCKILLTSRSKDVCETMNATSLISVDSLPTKEAWILFKRMVGDTVETDENLKKIAEKIVEGCGGLPLIIQAVGAALKNESIESWKRALTQLQKRTTSYIDPKISLAYSHLQLSYDFLESEEAKLCFLLCSMFPEDFNIPLESLAHYGVGLEIFEDLDSMEDARNGVRHAVKILKSTCLLLHGDDESAVKMHDVVREVALLIASKGSNKFLVKAGIDLTEWQPRTKSVKSCTGISLMHNCISELPDYELEIPLLHIFLIQGNDLSTIPDKFIQGVKEARVLDFGDNKIVSLPPSLKQLTKLCMLNFGGNKSLCDICILGELKSLEILILSRTGIVEIPQEIGDLVNLRRLEVKDCRGLSHIAPSVMSKLRWLEELHIAYYPVKDGNNNGLLEIGKLSMLTFLDLFVPYIHLIPKGVCFTKLKGFVIQIGGYKQIYDVAEKLIESSDGIIFDRVLSSNNIMPTMYCESLDDLNTIMISYCYSLSSLVEYSSDRDVDEELGGENTKKQFFSKLEHLILLGLDMLHVLWNCPDQYISLMNLVTLHISDCNKLVRLFSVNVARGLVNLQTLSIQRCSSLKEVIWDGDESNIDMVVFRCLVKIELVGLKTLESFYAGKVTIRCPSLVKVEIIGCIIMDKWGYNGTYDTLDLKLVNQHSSSIDHEGFSKGEDSEVGEHSAQRVKDDDQEVETIAPVLTSLCYSYRQIYVFRL</sequence>
<dbReference type="Gene3D" id="1.10.10.10">
    <property type="entry name" value="Winged helix-like DNA-binding domain superfamily/Winged helix DNA-binding domain"/>
    <property type="match status" value="1"/>
</dbReference>